<keyword evidence="1" id="KW-0472">Membrane</keyword>
<keyword evidence="1" id="KW-0812">Transmembrane</keyword>
<evidence type="ECO:0000313" key="3">
    <source>
        <dbReference type="Proteomes" id="UP000183995"/>
    </source>
</evidence>
<proteinExistence type="predicted"/>
<keyword evidence="1" id="KW-1133">Transmembrane helix</keyword>
<organism evidence="2 3">
    <name type="scientific">Sporobacter termitidis DSM 10068</name>
    <dbReference type="NCBI Taxonomy" id="1123282"/>
    <lineage>
        <taxon>Bacteria</taxon>
        <taxon>Bacillati</taxon>
        <taxon>Bacillota</taxon>
        <taxon>Clostridia</taxon>
        <taxon>Eubacteriales</taxon>
        <taxon>Oscillospiraceae</taxon>
        <taxon>Sporobacter</taxon>
    </lineage>
</organism>
<accession>A0A1M5Z520</accession>
<dbReference type="Proteomes" id="UP000183995">
    <property type="component" value="Unassembled WGS sequence"/>
</dbReference>
<dbReference type="STRING" id="1123282.SAMN02745823_03224"/>
<evidence type="ECO:0000256" key="1">
    <source>
        <dbReference type="SAM" id="Phobius"/>
    </source>
</evidence>
<dbReference type="PROSITE" id="PS51257">
    <property type="entry name" value="PROKAR_LIPOPROTEIN"/>
    <property type="match status" value="1"/>
</dbReference>
<gene>
    <name evidence="2" type="ORF">SAMN02745823_03224</name>
</gene>
<dbReference type="EMBL" id="FQXV01000013">
    <property type="protein sequence ID" value="SHI19198.1"/>
    <property type="molecule type" value="Genomic_DNA"/>
</dbReference>
<feature type="transmembrane region" description="Helical" evidence="1">
    <location>
        <begin position="20"/>
        <end position="39"/>
    </location>
</feature>
<name>A0A1M5Z520_9FIRM</name>
<protein>
    <submittedName>
        <fullName evidence="2">Uncharacterized protein</fullName>
    </submittedName>
</protein>
<sequence length="232" mass="25319">MCRFFDGKLVNLLKRILTRVLLVIVGIAVGVAACLAAYYTSGDGLFEKTVGTKKPAASVSLRAAATNAELTQYAYKVLDYIKAGDYAGLSSMVHPEFGVVFSPYATINLTSNKCFTAAQVGAFAGDNNKYVWGKYDGSGSPIEMTPADYFKKFVFDKDYTLATQIGVDTVIKTGNSLENIKDVFPNIRYVDFHIPGTDANADGLDWSSLRLGFEKYNGELKLTVIVHSVWTV</sequence>
<dbReference type="AlphaFoldDB" id="A0A1M5Z520"/>
<reference evidence="2 3" key="1">
    <citation type="submission" date="2016-11" db="EMBL/GenBank/DDBJ databases">
        <authorList>
            <person name="Jaros S."/>
            <person name="Januszkiewicz K."/>
            <person name="Wedrychowicz H."/>
        </authorList>
    </citation>
    <scope>NUCLEOTIDE SEQUENCE [LARGE SCALE GENOMIC DNA]</scope>
    <source>
        <strain evidence="2 3">DSM 10068</strain>
    </source>
</reference>
<keyword evidence="3" id="KW-1185">Reference proteome</keyword>
<evidence type="ECO:0000313" key="2">
    <source>
        <dbReference type="EMBL" id="SHI19198.1"/>
    </source>
</evidence>